<protein>
    <submittedName>
        <fullName evidence="4">Putative N-acetyltransferase</fullName>
    </submittedName>
</protein>
<dbReference type="InterPro" id="IPR016181">
    <property type="entry name" value="Acyl_CoA_acyltransferase"/>
</dbReference>
<accession>A0A7I7YV28</accession>
<feature type="domain" description="N-acetyltransferase" evidence="3">
    <location>
        <begin position="27"/>
        <end position="185"/>
    </location>
</feature>
<evidence type="ECO:0000256" key="2">
    <source>
        <dbReference type="ARBA" id="ARBA00023315"/>
    </source>
</evidence>
<dbReference type="AlphaFoldDB" id="A0A7I7YV28"/>
<reference evidence="4 5" key="1">
    <citation type="journal article" date="2019" name="Emerg. Microbes Infect.">
        <title>Comprehensive subspecies identification of 175 nontuberculous mycobacteria species based on 7547 genomic profiles.</title>
        <authorList>
            <person name="Matsumoto Y."/>
            <person name="Kinjo T."/>
            <person name="Motooka D."/>
            <person name="Nabeya D."/>
            <person name="Jung N."/>
            <person name="Uechi K."/>
            <person name="Horii T."/>
            <person name="Iida T."/>
            <person name="Fujita J."/>
            <person name="Nakamura S."/>
        </authorList>
    </citation>
    <scope>NUCLEOTIDE SEQUENCE [LARGE SCALE GENOMIC DNA]</scope>
    <source>
        <strain evidence="4 5">JCM 14742</strain>
    </source>
</reference>
<dbReference type="Gene3D" id="3.40.630.30">
    <property type="match status" value="1"/>
</dbReference>
<evidence type="ECO:0000313" key="4">
    <source>
        <dbReference type="EMBL" id="BBZ44844.1"/>
    </source>
</evidence>
<dbReference type="PANTHER" id="PTHR43877:SF1">
    <property type="entry name" value="ACETYLTRANSFERASE"/>
    <property type="match status" value="1"/>
</dbReference>
<gene>
    <name evidence="4" type="ORF">MPRM_21250</name>
</gene>
<evidence type="ECO:0000313" key="5">
    <source>
        <dbReference type="Proteomes" id="UP000467105"/>
    </source>
</evidence>
<dbReference type="SUPFAM" id="SSF55729">
    <property type="entry name" value="Acyl-CoA N-acyltransferases (Nat)"/>
    <property type="match status" value="1"/>
</dbReference>
<dbReference type="PANTHER" id="PTHR43877">
    <property type="entry name" value="AMINOALKYLPHOSPHONATE N-ACETYLTRANSFERASE-RELATED-RELATED"/>
    <property type="match status" value="1"/>
</dbReference>
<dbReference type="InterPro" id="IPR000182">
    <property type="entry name" value="GNAT_dom"/>
</dbReference>
<keyword evidence="1 4" id="KW-0808">Transferase</keyword>
<dbReference type="PROSITE" id="PS51186">
    <property type="entry name" value="GNAT"/>
    <property type="match status" value="1"/>
</dbReference>
<keyword evidence="2" id="KW-0012">Acyltransferase</keyword>
<dbReference type="CDD" id="cd04301">
    <property type="entry name" value="NAT_SF"/>
    <property type="match status" value="1"/>
</dbReference>
<dbReference type="Pfam" id="PF00583">
    <property type="entry name" value="Acetyltransf_1"/>
    <property type="match status" value="1"/>
</dbReference>
<evidence type="ECO:0000259" key="3">
    <source>
        <dbReference type="PROSITE" id="PS51186"/>
    </source>
</evidence>
<keyword evidence="5" id="KW-1185">Reference proteome</keyword>
<dbReference type="EMBL" id="AP022614">
    <property type="protein sequence ID" value="BBZ44844.1"/>
    <property type="molecule type" value="Genomic_DNA"/>
</dbReference>
<sequence length="185" mass="19821">MIRGGSPTLAVARATADSVDVEQLATVAARTFALACPPTVPPGSVASFVDTNLSAARFAQYLTDPERAVLTAQRAKRIIGYAMLIRGVGEDPDVRRAVDIGPAAELSKMYVLPEHHGAGVAAALMEHALDTAAGWGARCVWLGVNQENERAQRFYAKSGFAVAGTRTFQVGARRENDFVMVRHLR</sequence>
<evidence type="ECO:0000256" key="1">
    <source>
        <dbReference type="ARBA" id="ARBA00022679"/>
    </source>
</evidence>
<dbReference type="InterPro" id="IPR050832">
    <property type="entry name" value="Bact_Acetyltransf"/>
</dbReference>
<name>A0A7I7YV28_9MYCO</name>
<organism evidence="4 5">
    <name type="scientific">Mycobacterium parmense</name>
    <dbReference type="NCBI Taxonomy" id="185642"/>
    <lineage>
        <taxon>Bacteria</taxon>
        <taxon>Bacillati</taxon>
        <taxon>Actinomycetota</taxon>
        <taxon>Actinomycetes</taxon>
        <taxon>Mycobacteriales</taxon>
        <taxon>Mycobacteriaceae</taxon>
        <taxon>Mycobacterium</taxon>
        <taxon>Mycobacterium simiae complex</taxon>
    </lineage>
</organism>
<dbReference type="GO" id="GO:0016747">
    <property type="term" value="F:acyltransferase activity, transferring groups other than amino-acyl groups"/>
    <property type="evidence" value="ECO:0007669"/>
    <property type="project" value="InterPro"/>
</dbReference>
<dbReference type="Proteomes" id="UP000467105">
    <property type="component" value="Chromosome"/>
</dbReference>
<dbReference type="RefSeq" id="WP_232066781.1">
    <property type="nucleotide sequence ID" value="NZ_AP022614.1"/>
</dbReference>
<proteinExistence type="predicted"/>